<dbReference type="InterPro" id="IPR011050">
    <property type="entry name" value="Pectin_lyase_fold/virulence"/>
</dbReference>
<dbReference type="SUPFAM" id="SSF51126">
    <property type="entry name" value="Pectin lyase-like"/>
    <property type="match status" value="1"/>
</dbReference>
<accession>A0A4Y6UBS1</accession>
<dbReference type="RefSeq" id="WP_141443724.1">
    <property type="nucleotide sequence ID" value="NZ_CP038231.1"/>
</dbReference>
<feature type="signal peptide" evidence="1">
    <location>
        <begin position="1"/>
        <end position="28"/>
    </location>
</feature>
<reference evidence="2 3" key="1">
    <citation type="submission" date="2019-03" db="EMBL/GenBank/DDBJ databases">
        <title>The complete genome sequence of Swingsia_sp. F3b2 LMG30590(T).</title>
        <authorList>
            <person name="Chua K.-O."/>
            <person name="Chan K.-G."/>
            <person name="See-Too W.-S."/>
        </authorList>
    </citation>
    <scope>NUCLEOTIDE SEQUENCE [LARGE SCALE GENOMIC DNA]</scope>
    <source>
        <strain evidence="2 3">F3b2</strain>
    </source>
</reference>
<dbReference type="Gene3D" id="2.160.20.10">
    <property type="entry name" value="Single-stranded right-handed beta-helix, Pectin lyase-like"/>
    <property type="match status" value="1"/>
</dbReference>
<name>A0A4Y6UBS1_9PROT</name>
<dbReference type="EMBL" id="CP038231">
    <property type="protein sequence ID" value="QDH14018.1"/>
    <property type="molecule type" value="Genomic_DNA"/>
</dbReference>
<keyword evidence="3" id="KW-1185">Reference proteome</keyword>
<evidence type="ECO:0000256" key="1">
    <source>
        <dbReference type="SAM" id="SignalP"/>
    </source>
</evidence>
<keyword evidence="1" id="KW-0732">Signal</keyword>
<evidence type="ECO:0000313" key="3">
    <source>
        <dbReference type="Proteomes" id="UP000318709"/>
    </source>
</evidence>
<feature type="chain" id="PRO_5021258481" description="Pectate lyase superfamily protein domain-containing protein" evidence="1">
    <location>
        <begin position="29"/>
        <end position="469"/>
    </location>
</feature>
<dbReference type="InterPro" id="IPR012334">
    <property type="entry name" value="Pectin_lyas_fold"/>
</dbReference>
<sequence>MVKPFSLAALTALPLLSALVLPCPLASAATDISLDTSTAQGAALARTEAERQSTFMEPQDFLNASQGQTTAGLVQGQVDVGPIINTMLGQGVRSIYLPCGFYKLATTINLPSYAKLQGAGACTVLSLQSSTGDGIAGRNVSFTSLRDFTMEADVVKQSGAAIAYYNAFETGIENIPFTNGLVNNVQGLHYDNIYLEGANSTHISHVSGRGASHNGITATGRSKRAEDTYVTSSGFDSYGRAPLELIWASGVYLSSLDLLHGQAAGILVDPDISKSQEVDGLRATAVLGDSNIGPGWLLGGSGPITEFNITNCWGSTNGFKPGTMDSAGLAPAQGFALTNPAANGVTVASSEFHANTGAGIDIEQGTHIIVNGNAVYMNAYNNPKRFPGIYVGNLPDMVTVTNNQSGAGGEAQNIQGGTRTSLQSYGIQSSVQPDGHVAQFEGNMGTGNQLGAFNIPTGGSLIVLGNGGN</sequence>
<evidence type="ECO:0000313" key="2">
    <source>
        <dbReference type="EMBL" id="QDH14018.1"/>
    </source>
</evidence>
<proteinExistence type="predicted"/>
<dbReference type="Proteomes" id="UP000318709">
    <property type="component" value="Chromosome"/>
</dbReference>
<organism evidence="2 3">
    <name type="scientific">Formicincola oecophyllae</name>
    <dbReference type="NCBI Taxonomy" id="2558361"/>
    <lineage>
        <taxon>Bacteria</taxon>
        <taxon>Pseudomonadati</taxon>
        <taxon>Pseudomonadota</taxon>
        <taxon>Alphaproteobacteria</taxon>
        <taxon>Acetobacterales</taxon>
        <taxon>Acetobacteraceae</taxon>
        <taxon>Formicincola</taxon>
    </lineage>
</organism>
<dbReference type="KEGG" id="swf:E3E12_07320"/>
<evidence type="ECO:0008006" key="4">
    <source>
        <dbReference type="Google" id="ProtNLM"/>
    </source>
</evidence>
<protein>
    <recommendedName>
        <fullName evidence="4">Pectate lyase superfamily protein domain-containing protein</fullName>
    </recommendedName>
</protein>
<dbReference type="OrthoDB" id="9767990at2"/>
<dbReference type="AlphaFoldDB" id="A0A4Y6UBS1"/>
<gene>
    <name evidence="2" type="ORF">E3E12_07320</name>
</gene>